<dbReference type="RefSeq" id="WP_349182188.1">
    <property type="nucleotide sequence ID" value="NZ_JBBNGS010000007.1"/>
</dbReference>
<dbReference type="EMBL" id="JBBNGS010000007">
    <property type="protein sequence ID" value="MEQ2637627.1"/>
    <property type="molecule type" value="Genomic_DNA"/>
</dbReference>
<keyword evidence="2" id="KW-0812">Transmembrane</keyword>
<comment type="caution">
    <text evidence="4">The sequence shown here is derived from an EMBL/GenBank/DDBJ whole genome shotgun (WGS) entry which is preliminary data.</text>
</comment>
<keyword evidence="2" id="KW-0472">Membrane</keyword>
<reference evidence="4 5" key="1">
    <citation type="submission" date="2024-04" db="EMBL/GenBank/DDBJ databases">
        <title>Human intestinal bacterial collection.</title>
        <authorList>
            <person name="Pauvert C."/>
            <person name="Hitch T.C.A."/>
            <person name="Clavel T."/>
        </authorList>
    </citation>
    <scope>NUCLEOTIDE SEQUENCE [LARGE SCALE GENOMIC DNA]</scope>
    <source>
        <strain evidence="4 5">CLA-AA-H197</strain>
    </source>
</reference>
<evidence type="ECO:0000313" key="5">
    <source>
        <dbReference type="Proteomes" id="UP001478817"/>
    </source>
</evidence>
<dbReference type="Gene3D" id="2.170.130.30">
    <property type="match status" value="1"/>
</dbReference>
<feature type="domain" description="Transcobalamin-like C-terminal" evidence="3">
    <location>
        <begin position="303"/>
        <end position="374"/>
    </location>
</feature>
<dbReference type="InterPro" id="IPR027954">
    <property type="entry name" value="Transcobalamin-like_C"/>
</dbReference>
<organism evidence="4 5">
    <name type="scientific">Paratractidigestivibacter faecalis</name>
    <dbReference type="NCBI Taxonomy" id="2292441"/>
    <lineage>
        <taxon>Bacteria</taxon>
        <taxon>Bacillati</taxon>
        <taxon>Actinomycetota</taxon>
        <taxon>Coriobacteriia</taxon>
        <taxon>Coriobacteriales</taxon>
        <taxon>Atopobiaceae</taxon>
        <taxon>Paratractidigestivibacter</taxon>
    </lineage>
</organism>
<sequence length="378" mass="38018">MAEPDTNLPGDGGKKGARAWRPVVAVLAAVAIAFCAWSAWQYAQGNDPLAFLSGDALQTVSEPASADGQAAATPQIAMTANTVTADDVAAACAGLSFDGSDVSVAADDVKAVLTANGVWVEQATADDAPAMVDATARRAAALAKWAAEQNVDLSDVTWISEDANGAVRLVVRYGCDGAPTSGDTSALLSAAEGYAISGDAYAQLGDAPAFAQQGGEAPTLPDDSAIAVVQKKTVDGEALTKAKTTYRVVDQNGKNVSSKSDSADGSVPGASSQQGATVTVSITVDGSSAGAGSSSATLVLPAGATVYDALASCGVSFNAKATGYGMYVSSIAGLAEKEHGGMSGWMYSVNGSVANIACSSYVLSGGESIYWWYANVEY</sequence>
<feature type="transmembrane region" description="Helical" evidence="2">
    <location>
        <begin position="23"/>
        <end position="43"/>
    </location>
</feature>
<evidence type="ECO:0000313" key="4">
    <source>
        <dbReference type="EMBL" id="MEQ2637627.1"/>
    </source>
</evidence>
<dbReference type="Pfam" id="PF14478">
    <property type="entry name" value="DUF4430"/>
    <property type="match status" value="1"/>
</dbReference>
<name>A0ABV1IFF7_9ACTN</name>
<keyword evidence="5" id="KW-1185">Reference proteome</keyword>
<feature type="region of interest" description="Disordered" evidence="1">
    <location>
        <begin position="253"/>
        <end position="273"/>
    </location>
</feature>
<evidence type="ECO:0000259" key="3">
    <source>
        <dbReference type="Pfam" id="PF14478"/>
    </source>
</evidence>
<accession>A0ABV1IFF7</accession>
<protein>
    <submittedName>
        <fullName evidence="4">DUF4430 domain-containing protein</fullName>
    </submittedName>
</protein>
<proteinExistence type="predicted"/>
<dbReference type="Proteomes" id="UP001478817">
    <property type="component" value="Unassembled WGS sequence"/>
</dbReference>
<gene>
    <name evidence="4" type="ORF">AAAT05_04635</name>
</gene>
<evidence type="ECO:0000256" key="1">
    <source>
        <dbReference type="SAM" id="MobiDB-lite"/>
    </source>
</evidence>
<evidence type="ECO:0000256" key="2">
    <source>
        <dbReference type="SAM" id="Phobius"/>
    </source>
</evidence>
<keyword evidence="2" id="KW-1133">Transmembrane helix</keyword>